<sequence length="441" mass="46254">MRPRSDDPSRPSDGNPSHNRRTPELGAASTPGNLSAYGWTPELGAAFTPYHEAGLIPARIVRVDRGRCDVVTEHGPARAATSALHPSDPSLAPCTGDWAALRPSLAPTPEPGPNPNAESNPEPPPPWASAQPSVSALPPLPASARHSPPASAQPADPESAPVPALELAALLPRHSAIVRSSASRSSHGQVLAANVDTVVIAVSLAAPLDPGRFERLLALAWDSGARPVAVLTKADLAADDDADAVRTEVRLLAPGVETVTTSGVDGQGLADLAALISGTTVLIGPSGTGKSTLANALLGEDLLATGAVRAQDGKGRHTTVRRELLPLPGGGVLIDTPGLRGIGLHDAADGLEQVFGEIEELARDCRFGDCAHDSEPGCAVQAAILAGDLPRRRLDSYRKLQRENEWATSRNDARRRSERADKQKAITRHLRATYKFRDQRP</sequence>
<keyword evidence="9 10" id="KW-0342">GTP-binding</keyword>
<protein>
    <recommendedName>
        <fullName evidence="10">Small ribosomal subunit biogenesis GTPase RsgA</fullName>
        <ecNumber evidence="10">3.6.1.-</ecNumber>
    </recommendedName>
</protein>
<dbReference type="PANTHER" id="PTHR32120:SF10">
    <property type="entry name" value="SMALL RIBOSOMAL SUBUNIT BIOGENESIS GTPASE RSGA"/>
    <property type="match status" value="1"/>
</dbReference>
<feature type="binding site" evidence="10">
    <location>
        <begin position="232"/>
        <end position="235"/>
    </location>
    <ligand>
        <name>GTP</name>
        <dbReference type="ChEBI" id="CHEBI:37565"/>
    </ligand>
</feature>
<evidence type="ECO:0000259" key="13">
    <source>
        <dbReference type="PROSITE" id="PS51721"/>
    </source>
</evidence>
<feature type="binding site" evidence="10">
    <location>
        <begin position="284"/>
        <end position="292"/>
    </location>
    <ligand>
        <name>GTP</name>
        <dbReference type="ChEBI" id="CHEBI:37565"/>
    </ligand>
</feature>
<dbReference type="EC" id="3.6.1.-" evidence="10"/>
<comment type="caution">
    <text evidence="14">The sequence shown here is derived from an EMBL/GenBank/DDBJ whole genome shotgun (WGS) entry which is preliminary data.</text>
</comment>
<evidence type="ECO:0000313" key="15">
    <source>
        <dbReference type="Proteomes" id="UP001595923"/>
    </source>
</evidence>
<keyword evidence="1 10" id="KW-0963">Cytoplasm</keyword>
<keyword evidence="3 10" id="KW-0479">Metal-binding</keyword>
<evidence type="ECO:0000256" key="2">
    <source>
        <dbReference type="ARBA" id="ARBA00022517"/>
    </source>
</evidence>
<dbReference type="Pfam" id="PF03193">
    <property type="entry name" value="RsgA_GTPase"/>
    <property type="match status" value="1"/>
</dbReference>
<keyword evidence="5 10" id="KW-0547">Nucleotide-binding</keyword>
<accession>A0ABV9DY66</accession>
<feature type="compositionally biased region" description="Low complexity" evidence="11">
    <location>
        <begin position="128"/>
        <end position="160"/>
    </location>
</feature>
<comment type="function">
    <text evidence="10">One of several proteins that assist in the late maturation steps of the functional core of the 30S ribosomal subunit. Helps release RbfA from mature subunits. May play a role in the assembly of ribosomal proteins into the subunit. Circularly permuted GTPase that catalyzes slow GTP hydrolysis, GTPase activity is stimulated by the 30S ribosomal subunit.</text>
</comment>
<comment type="subcellular location">
    <subcellularLocation>
        <location evidence="10">Cytoplasm</location>
    </subcellularLocation>
</comment>
<dbReference type="InterPro" id="IPR010914">
    <property type="entry name" value="RsgA_GTPase_dom"/>
</dbReference>
<comment type="cofactor">
    <cofactor evidence="10">
        <name>Zn(2+)</name>
        <dbReference type="ChEBI" id="CHEBI:29105"/>
    </cofactor>
    <text evidence="10">Binds 1 zinc ion per subunit.</text>
</comment>
<evidence type="ECO:0000256" key="8">
    <source>
        <dbReference type="ARBA" id="ARBA00022884"/>
    </source>
</evidence>
<proteinExistence type="inferred from homology"/>
<evidence type="ECO:0000259" key="12">
    <source>
        <dbReference type="PROSITE" id="PS50936"/>
    </source>
</evidence>
<keyword evidence="15" id="KW-1185">Reference proteome</keyword>
<feature type="compositionally biased region" description="Basic and acidic residues" evidence="11">
    <location>
        <begin position="404"/>
        <end position="424"/>
    </location>
</feature>
<keyword evidence="6 10" id="KW-0378">Hydrolase</keyword>
<evidence type="ECO:0000256" key="5">
    <source>
        <dbReference type="ARBA" id="ARBA00022741"/>
    </source>
</evidence>
<feature type="region of interest" description="Disordered" evidence="11">
    <location>
        <begin position="1"/>
        <end position="38"/>
    </location>
</feature>
<dbReference type="CDD" id="cd01854">
    <property type="entry name" value="YjeQ_EngC"/>
    <property type="match status" value="1"/>
</dbReference>
<feature type="domain" description="CP-type G" evidence="13">
    <location>
        <begin position="185"/>
        <end position="342"/>
    </location>
</feature>
<keyword evidence="7 10" id="KW-0862">Zinc</keyword>
<evidence type="ECO:0000256" key="9">
    <source>
        <dbReference type="ARBA" id="ARBA00023134"/>
    </source>
</evidence>
<feature type="binding site" evidence="10">
    <location>
        <position position="365"/>
    </location>
    <ligand>
        <name>Zn(2+)</name>
        <dbReference type="ChEBI" id="CHEBI:29105"/>
    </ligand>
</feature>
<evidence type="ECO:0000256" key="10">
    <source>
        <dbReference type="HAMAP-Rule" id="MF_01820"/>
    </source>
</evidence>
<feature type="binding site" evidence="10">
    <location>
        <position position="372"/>
    </location>
    <ligand>
        <name>Zn(2+)</name>
        <dbReference type="ChEBI" id="CHEBI:29105"/>
    </ligand>
</feature>
<evidence type="ECO:0000313" key="14">
    <source>
        <dbReference type="EMBL" id="MFC4563672.1"/>
    </source>
</evidence>
<feature type="binding site" evidence="10">
    <location>
        <position position="378"/>
    </location>
    <ligand>
        <name>Zn(2+)</name>
        <dbReference type="ChEBI" id="CHEBI:29105"/>
    </ligand>
</feature>
<feature type="compositionally biased region" description="Basic and acidic residues" evidence="11">
    <location>
        <begin position="1"/>
        <end position="10"/>
    </location>
</feature>
<feature type="binding site" evidence="10">
    <location>
        <position position="370"/>
    </location>
    <ligand>
        <name>Zn(2+)</name>
        <dbReference type="ChEBI" id="CHEBI:29105"/>
    </ligand>
</feature>
<keyword evidence="8 10" id="KW-0694">RNA-binding</keyword>
<evidence type="ECO:0000256" key="3">
    <source>
        <dbReference type="ARBA" id="ARBA00022723"/>
    </source>
</evidence>
<dbReference type="InterPro" id="IPR027417">
    <property type="entry name" value="P-loop_NTPase"/>
</dbReference>
<comment type="similarity">
    <text evidence="10">Belongs to the TRAFAC class YlqF/YawG GTPase family. RsgA subfamily.</text>
</comment>
<dbReference type="Gene3D" id="3.40.50.300">
    <property type="entry name" value="P-loop containing nucleotide triphosphate hydrolases"/>
    <property type="match status" value="1"/>
</dbReference>
<dbReference type="Proteomes" id="UP001595923">
    <property type="component" value="Unassembled WGS sequence"/>
</dbReference>
<feature type="region of interest" description="Disordered" evidence="11">
    <location>
        <begin position="404"/>
        <end position="426"/>
    </location>
</feature>
<keyword evidence="2 10" id="KW-0690">Ribosome biogenesis</keyword>
<dbReference type="PROSITE" id="PS51721">
    <property type="entry name" value="G_CP"/>
    <property type="match status" value="1"/>
</dbReference>
<gene>
    <name evidence="10 14" type="primary">rsgA</name>
    <name evidence="14" type="ORF">ACFO4E_17545</name>
</gene>
<feature type="region of interest" description="Disordered" evidence="11">
    <location>
        <begin position="76"/>
        <end position="160"/>
    </location>
</feature>
<dbReference type="NCBIfam" id="TIGR00157">
    <property type="entry name" value="ribosome small subunit-dependent GTPase A"/>
    <property type="match status" value="1"/>
</dbReference>
<dbReference type="EMBL" id="JBHSFQ010000017">
    <property type="protein sequence ID" value="MFC4563672.1"/>
    <property type="molecule type" value="Genomic_DNA"/>
</dbReference>
<dbReference type="RefSeq" id="WP_378576153.1">
    <property type="nucleotide sequence ID" value="NZ_JBHSFQ010000017.1"/>
</dbReference>
<evidence type="ECO:0000256" key="7">
    <source>
        <dbReference type="ARBA" id="ARBA00022833"/>
    </source>
</evidence>
<evidence type="ECO:0000256" key="6">
    <source>
        <dbReference type="ARBA" id="ARBA00022801"/>
    </source>
</evidence>
<dbReference type="PROSITE" id="PS50936">
    <property type="entry name" value="ENGC_GTPASE"/>
    <property type="match status" value="1"/>
</dbReference>
<reference evidence="15" key="1">
    <citation type="journal article" date="2019" name="Int. J. Syst. Evol. Microbiol.">
        <title>The Global Catalogue of Microorganisms (GCM) 10K type strain sequencing project: providing services to taxonomists for standard genome sequencing and annotation.</title>
        <authorList>
            <consortium name="The Broad Institute Genomics Platform"/>
            <consortium name="The Broad Institute Genome Sequencing Center for Infectious Disease"/>
            <person name="Wu L."/>
            <person name="Ma J."/>
        </authorList>
    </citation>
    <scope>NUCLEOTIDE SEQUENCE [LARGE SCALE GENOMIC DNA]</scope>
    <source>
        <strain evidence="15">XZYJ18</strain>
    </source>
</reference>
<evidence type="ECO:0000256" key="4">
    <source>
        <dbReference type="ARBA" id="ARBA00022730"/>
    </source>
</evidence>
<dbReference type="Gene3D" id="1.10.40.50">
    <property type="entry name" value="Probable gtpase engc, domain 3"/>
    <property type="match status" value="1"/>
</dbReference>
<feature type="domain" description="EngC GTPase" evidence="12">
    <location>
        <begin position="193"/>
        <end position="340"/>
    </location>
</feature>
<dbReference type="PANTHER" id="PTHR32120">
    <property type="entry name" value="SMALL RIBOSOMAL SUBUNIT BIOGENESIS GTPASE RSGA"/>
    <property type="match status" value="1"/>
</dbReference>
<dbReference type="InterPro" id="IPR004881">
    <property type="entry name" value="Ribosome_biogen_GTPase_RsgA"/>
</dbReference>
<dbReference type="InterPro" id="IPR030378">
    <property type="entry name" value="G_CP_dom"/>
</dbReference>
<comment type="subunit">
    <text evidence="10">Monomer. Associates with 30S ribosomal subunit, binds 16S rRNA.</text>
</comment>
<keyword evidence="4 10" id="KW-0699">rRNA-binding</keyword>
<dbReference type="HAMAP" id="MF_01820">
    <property type="entry name" value="GTPase_RsgA"/>
    <property type="match status" value="1"/>
</dbReference>
<evidence type="ECO:0000256" key="1">
    <source>
        <dbReference type="ARBA" id="ARBA00022490"/>
    </source>
</evidence>
<organism evidence="14 15">
    <name type="scientific">Nocardiopsis mangrovi</name>
    <dbReference type="NCBI Taxonomy" id="1179818"/>
    <lineage>
        <taxon>Bacteria</taxon>
        <taxon>Bacillati</taxon>
        <taxon>Actinomycetota</taxon>
        <taxon>Actinomycetes</taxon>
        <taxon>Streptosporangiales</taxon>
        <taxon>Nocardiopsidaceae</taxon>
        <taxon>Nocardiopsis</taxon>
    </lineage>
</organism>
<evidence type="ECO:0000256" key="11">
    <source>
        <dbReference type="SAM" id="MobiDB-lite"/>
    </source>
</evidence>
<dbReference type="SUPFAM" id="SSF52540">
    <property type="entry name" value="P-loop containing nucleoside triphosphate hydrolases"/>
    <property type="match status" value="1"/>
</dbReference>
<name>A0ABV9DY66_9ACTN</name>